<keyword evidence="2" id="KW-0902">Two-component regulatory system</keyword>
<feature type="DNA-binding region" description="OmpR/PhoB-type" evidence="7">
    <location>
        <begin position="133"/>
        <end position="232"/>
    </location>
</feature>
<protein>
    <submittedName>
        <fullName evidence="10">Response regulator transcription factor</fullName>
    </submittedName>
</protein>
<evidence type="ECO:0000256" key="2">
    <source>
        <dbReference type="ARBA" id="ARBA00023012"/>
    </source>
</evidence>
<organism evidence="10 11">
    <name type="scientific">Erysipelothrix inopinata</name>
    <dbReference type="NCBI Taxonomy" id="225084"/>
    <lineage>
        <taxon>Bacteria</taxon>
        <taxon>Bacillati</taxon>
        <taxon>Bacillota</taxon>
        <taxon>Erysipelotrichia</taxon>
        <taxon>Erysipelotrichales</taxon>
        <taxon>Erysipelotrichaceae</taxon>
        <taxon>Erysipelothrix</taxon>
    </lineage>
</organism>
<evidence type="ECO:0000256" key="5">
    <source>
        <dbReference type="ARBA" id="ARBA00023163"/>
    </source>
</evidence>
<dbReference type="PROSITE" id="PS50110">
    <property type="entry name" value="RESPONSE_REGULATORY"/>
    <property type="match status" value="1"/>
</dbReference>
<dbReference type="FunFam" id="1.10.10.10:FF:000018">
    <property type="entry name" value="DNA-binding response regulator ResD"/>
    <property type="match status" value="1"/>
</dbReference>
<dbReference type="InterPro" id="IPR011006">
    <property type="entry name" value="CheY-like_superfamily"/>
</dbReference>
<dbReference type="SUPFAM" id="SSF52172">
    <property type="entry name" value="CheY-like"/>
    <property type="match status" value="1"/>
</dbReference>
<evidence type="ECO:0000256" key="1">
    <source>
        <dbReference type="ARBA" id="ARBA00022553"/>
    </source>
</evidence>
<keyword evidence="1 6" id="KW-0597">Phosphoprotein</keyword>
<proteinExistence type="predicted"/>
<dbReference type="KEGG" id="eio:H9L01_08075"/>
<dbReference type="GO" id="GO:0000976">
    <property type="term" value="F:transcription cis-regulatory region binding"/>
    <property type="evidence" value="ECO:0007669"/>
    <property type="project" value="TreeGrafter"/>
</dbReference>
<dbReference type="SMART" id="SM00862">
    <property type="entry name" value="Trans_reg_C"/>
    <property type="match status" value="1"/>
</dbReference>
<keyword evidence="5" id="KW-0804">Transcription</keyword>
<dbReference type="InterPro" id="IPR036388">
    <property type="entry name" value="WH-like_DNA-bd_sf"/>
</dbReference>
<dbReference type="Pfam" id="PF00486">
    <property type="entry name" value="Trans_reg_C"/>
    <property type="match status" value="1"/>
</dbReference>
<feature type="domain" description="OmpR/PhoB-type" evidence="9">
    <location>
        <begin position="133"/>
        <end position="232"/>
    </location>
</feature>
<dbReference type="GO" id="GO:0000156">
    <property type="term" value="F:phosphorelay response regulator activity"/>
    <property type="evidence" value="ECO:0007669"/>
    <property type="project" value="TreeGrafter"/>
</dbReference>
<accession>A0A7G9RXJ7</accession>
<evidence type="ECO:0000256" key="4">
    <source>
        <dbReference type="ARBA" id="ARBA00023125"/>
    </source>
</evidence>
<feature type="domain" description="Response regulatory" evidence="8">
    <location>
        <begin position="3"/>
        <end position="118"/>
    </location>
</feature>
<dbReference type="PANTHER" id="PTHR48111">
    <property type="entry name" value="REGULATOR OF RPOS"/>
    <property type="match status" value="1"/>
</dbReference>
<dbReference type="Proteomes" id="UP000515928">
    <property type="component" value="Chromosome"/>
</dbReference>
<sequence length="236" mass="27081">MKKILIVDDEEDIRAVIRLQLEFKGYDVSEAVDGQDAIDIITDSNNLFDLIILDIMMPRVTGLEACIKIREMTKAPILFLTAKSGEIDIVEAYSNGGDDFLSKPFSKVELLAKVEALIRRYRIYNYGYNEKDKTITTFEGTDFDLKNKTVRRNNSKIDLTSVEADILFLLITNPGRVFDAKQLFEEIWNEPYFASANNTIMVHIFNIRKKLDTSQNDSIIKTVWGKGYRIDGKFEI</sequence>
<dbReference type="Gene3D" id="3.40.50.2300">
    <property type="match status" value="1"/>
</dbReference>
<dbReference type="SUPFAM" id="SSF46894">
    <property type="entry name" value="C-terminal effector domain of the bipartite response regulators"/>
    <property type="match status" value="1"/>
</dbReference>
<dbReference type="GO" id="GO:0032993">
    <property type="term" value="C:protein-DNA complex"/>
    <property type="evidence" value="ECO:0007669"/>
    <property type="project" value="TreeGrafter"/>
</dbReference>
<reference evidence="10 11" key="1">
    <citation type="submission" date="2020-08" db="EMBL/GenBank/DDBJ databases">
        <title>Genome sequence of Erysipelothrix inopinata DSM 15511T.</title>
        <authorList>
            <person name="Hyun D.-W."/>
            <person name="Bae J.-W."/>
        </authorList>
    </citation>
    <scope>NUCLEOTIDE SEQUENCE [LARGE SCALE GENOMIC DNA]</scope>
    <source>
        <strain evidence="10 11">DSM 15511</strain>
    </source>
</reference>
<dbReference type="FunFam" id="3.40.50.2300:FF:000001">
    <property type="entry name" value="DNA-binding response regulator PhoB"/>
    <property type="match status" value="1"/>
</dbReference>
<evidence type="ECO:0000313" key="11">
    <source>
        <dbReference type="Proteomes" id="UP000515928"/>
    </source>
</evidence>
<dbReference type="InterPro" id="IPR016032">
    <property type="entry name" value="Sig_transdc_resp-reg_C-effctor"/>
</dbReference>
<dbReference type="CDD" id="cd00383">
    <property type="entry name" value="trans_reg_C"/>
    <property type="match status" value="1"/>
</dbReference>
<evidence type="ECO:0000256" key="7">
    <source>
        <dbReference type="PROSITE-ProRule" id="PRU01091"/>
    </source>
</evidence>
<evidence type="ECO:0000313" key="10">
    <source>
        <dbReference type="EMBL" id="QNN60322.1"/>
    </source>
</evidence>
<evidence type="ECO:0000256" key="3">
    <source>
        <dbReference type="ARBA" id="ARBA00023015"/>
    </source>
</evidence>
<name>A0A7G9RXJ7_9FIRM</name>
<gene>
    <name evidence="10" type="ORF">H9L01_08075</name>
</gene>
<feature type="modified residue" description="4-aspartylphosphate" evidence="6">
    <location>
        <position position="54"/>
    </location>
</feature>
<evidence type="ECO:0000259" key="8">
    <source>
        <dbReference type="PROSITE" id="PS50110"/>
    </source>
</evidence>
<dbReference type="Pfam" id="PF00072">
    <property type="entry name" value="Response_reg"/>
    <property type="match status" value="1"/>
</dbReference>
<dbReference type="PANTHER" id="PTHR48111:SF2">
    <property type="entry name" value="RESPONSE REGULATOR SAER"/>
    <property type="match status" value="1"/>
</dbReference>
<dbReference type="GO" id="GO:0006355">
    <property type="term" value="P:regulation of DNA-templated transcription"/>
    <property type="evidence" value="ECO:0007669"/>
    <property type="project" value="InterPro"/>
</dbReference>
<dbReference type="EMBL" id="CP060715">
    <property type="protein sequence ID" value="QNN60322.1"/>
    <property type="molecule type" value="Genomic_DNA"/>
</dbReference>
<dbReference type="Gene3D" id="1.10.10.10">
    <property type="entry name" value="Winged helix-like DNA-binding domain superfamily/Winged helix DNA-binding domain"/>
    <property type="match status" value="1"/>
</dbReference>
<keyword evidence="3" id="KW-0805">Transcription regulation</keyword>
<dbReference type="GO" id="GO:0005829">
    <property type="term" value="C:cytosol"/>
    <property type="evidence" value="ECO:0007669"/>
    <property type="project" value="TreeGrafter"/>
</dbReference>
<dbReference type="SMART" id="SM00448">
    <property type="entry name" value="REC"/>
    <property type="match status" value="1"/>
</dbReference>
<evidence type="ECO:0000259" key="9">
    <source>
        <dbReference type="PROSITE" id="PS51755"/>
    </source>
</evidence>
<keyword evidence="11" id="KW-1185">Reference proteome</keyword>
<dbReference type="RefSeq" id="WP_187533452.1">
    <property type="nucleotide sequence ID" value="NZ_CBCSHU010000007.1"/>
</dbReference>
<dbReference type="InterPro" id="IPR001867">
    <property type="entry name" value="OmpR/PhoB-type_DNA-bd"/>
</dbReference>
<evidence type="ECO:0000256" key="6">
    <source>
        <dbReference type="PROSITE-ProRule" id="PRU00169"/>
    </source>
</evidence>
<dbReference type="InterPro" id="IPR001789">
    <property type="entry name" value="Sig_transdc_resp-reg_receiver"/>
</dbReference>
<dbReference type="InterPro" id="IPR039420">
    <property type="entry name" value="WalR-like"/>
</dbReference>
<keyword evidence="4 7" id="KW-0238">DNA-binding</keyword>
<dbReference type="PROSITE" id="PS51755">
    <property type="entry name" value="OMPR_PHOB"/>
    <property type="match status" value="1"/>
</dbReference>
<dbReference type="AlphaFoldDB" id="A0A7G9RXJ7"/>